<dbReference type="GO" id="GO:0005634">
    <property type="term" value="C:nucleus"/>
    <property type="evidence" value="ECO:0007669"/>
    <property type="project" value="TreeGrafter"/>
</dbReference>
<accession>A0A0V1PTR4</accession>
<evidence type="ECO:0000313" key="5">
    <source>
        <dbReference type="Proteomes" id="UP000054251"/>
    </source>
</evidence>
<name>A0A0V1PTR4_9ASCO</name>
<comment type="similarity">
    <text evidence="2">Belongs to the POMP/UMP1 family.</text>
</comment>
<dbReference type="Proteomes" id="UP000054251">
    <property type="component" value="Unassembled WGS sequence"/>
</dbReference>
<evidence type="ECO:0000256" key="3">
    <source>
        <dbReference type="SAM" id="MobiDB-lite"/>
    </source>
</evidence>
<reference evidence="4 5" key="1">
    <citation type="submission" date="2015-11" db="EMBL/GenBank/DDBJ databases">
        <title>The genome of Debaryomyces fabryi.</title>
        <authorList>
            <person name="Tafer H."/>
            <person name="Lopandic K."/>
        </authorList>
    </citation>
    <scope>NUCLEOTIDE SEQUENCE [LARGE SCALE GENOMIC DNA]</scope>
    <source>
        <strain evidence="4 5">CBS 789</strain>
    </source>
</reference>
<gene>
    <name evidence="4" type="ORF">AC631_04719</name>
</gene>
<comment type="caution">
    <text evidence="4">The sequence shown here is derived from an EMBL/GenBank/DDBJ whole genome shotgun (WGS) entry which is preliminary data.</text>
</comment>
<dbReference type="AlphaFoldDB" id="A0A0V1PTR4"/>
<evidence type="ECO:0008006" key="6">
    <source>
        <dbReference type="Google" id="ProtNLM"/>
    </source>
</evidence>
<keyword evidence="5" id="KW-1185">Reference proteome</keyword>
<dbReference type="OrthoDB" id="15001at2759"/>
<proteinExistence type="inferred from homology"/>
<evidence type="ECO:0000256" key="1">
    <source>
        <dbReference type="ARBA" id="ARBA00023186"/>
    </source>
</evidence>
<keyword evidence="1" id="KW-0143">Chaperone</keyword>
<dbReference type="Pfam" id="PF05348">
    <property type="entry name" value="UMP1"/>
    <property type="match status" value="1"/>
</dbReference>
<dbReference type="PANTHER" id="PTHR12828:SF3">
    <property type="entry name" value="PROTEASOME MATURATION PROTEIN"/>
    <property type="match status" value="1"/>
</dbReference>
<protein>
    <recommendedName>
        <fullName evidence="6">Proteasome maturation factor UMP1</fullName>
    </recommendedName>
</protein>
<dbReference type="GO" id="GO:0043248">
    <property type="term" value="P:proteasome assembly"/>
    <property type="evidence" value="ECO:0007669"/>
    <property type="project" value="InterPro"/>
</dbReference>
<dbReference type="PANTHER" id="PTHR12828">
    <property type="entry name" value="PROTEASOME MATURATION PROTEIN UMP1"/>
    <property type="match status" value="1"/>
</dbReference>
<dbReference type="EMBL" id="LMYN01000137">
    <property type="protein sequence ID" value="KRZ99529.1"/>
    <property type="molecule type" value="Genomic_DNA"/>
</dbReference>
<sequence>MYQSLKLVPDNNQHSSINSTKFGEPAAHAPGLQDILKTQEGPLNLASKINNRHPLEGRISNWEETQYQTRLETYRRVFGAGEPIKRTMELELVEATDFKPQLLGGPDSMHKDVLLNKDASVDWEDIYRGGLESGNHVQDFHTEMEKKMGI</sequence>
<organism evidence="4 5">
    <name type="scientific">Debaryomyces fabryi</name>
    <dbReference type="NCBI Taxonomy" id="58627"/>
    <lineage>
        <taxon>Eukaryota</taxon>
        <taxon>Fungi</taxon>
        <taxon>Dikarya</taxon>
        <taxon>Ascomycota</taxon>
        <taxon>Saccharomycotina</taxon>
        <taxon>Pichiomycetes</taxon>
        <taxon>Debaryomycetaceae</taxon>
        <taxon>Debaryomyces</taxon>
    </lineage>
</organism>
<dbReference type="GO" id="GO:0005737">
    <property type="term" value="C:cytoplasm"/>
    <property type="evidence" value="ECO:0007669"/>
    <property type="project" value="TreeGrafter"/>
</dbReference>
<evidence type="ECO:0000313" key="4">
    <source>
        <dbReference type="EMBL" id="KRZ99529.1"/>
    </source>
</evidence>
<dbReference type="RefSeq" id="XP_015465632.1">
    <property type="nucleotide sequence ID" value="XM_015613548.1"/>
</dbReference>
<evidence type="ECO:0000256" key="2">
    <source>
        <dbReference type="ARBA" id="ARBA00043974"/>
    </source>
</evidence>
<feature type="region of interest" description="Disordered" evidence="3">
    <location>
        <begin position="1"/>
        <end position="26"/>
    </location>
</feature>
<feature type="compositionally biased region" description="Polar residues" evidence="3">
    <location>
        <begin position="10"/>
        <end position="21"/>
    </location>
</feature>
<dbReference type="InterPro" id="IPR008012">
    <property type="entry name" value="Ump1"/>
</dbReference>
<dbReference type="GeneID" id="26841728"/>